<reference evidence="1 2" key="1">
    <citation type="submission" date="2022-03" db="EMBL/GenBank/DDBJ databases">
        <title>Novel taxa within the pig intestine.</title>
        <authorList>
            <person name="Wylensek D."/>
            <person name="Bishof K."/>
            <person name="Afrizal A."/>
            <person name="Clavel T."/>
        </authorList>
    </citation>
    <scope>NUCLEOTIDE SEQUENCE [LARGE SCALE GENOMIC DNA]</scope>
    <source>
        <strain evidence="1 2">Cla-KB-P134</strain>
    </source>
</reference>
<keyword evidence="2" id="KW-1185">Reference proteome</keyword>
<proteinExistence type="predicted"/>
<gene>
    <name evidence="1" type="ORF">MOZ64_01670</name>
</gene>
<dbReference type="EMBL" id="JALBUS010000002">
    <property type="protein sequence ID" value="MDX8416551.1"/>
    <property type="molecule type" value="Genomic_DNA"/>
</dbReference>
<evidence type="ECO:0000313" key="2">
    <source>
        <dbReference type="Proteomes" id="UP001285244"/>
    </source>
</evidence>
<dbReference type="RefSeq" id="WP_320324887.1">
    <property type="nucleotide sequence ID" value="NZ_JALBUS010000002.1"/>
</dbReference>
<protein>
    <submittedName>
        <fullName evidence="1">Uncharacterized protein</fullName>
    </submittedName>
</protein>
<comment type="caution">
    <text evidence="1">The sequence shown here is derived from an EMBL/GenBank/DDBJ whole genome shotgun (WGS) entry which is preliminary data.</text>
</comment>
<sequence length="139" mass="14735">MLTAKANSTEYKVLTDTDLDVQTATVSGNGLTVTLYKSGRVVNAEFKKLGNMPKSGYNSVMLTIPDGFRPTVAQQIYYLGIAGSGRSGDGKYMVSQAGDVSMFTTTTGAIERIVTGSWITSGGVIKALLRLIRKAVIGC</sequence>
<organism evidence="1 2">
    <name type="scientific">Absicoccus intestinalis</name>
    <dbReference type="NCBI Taxonomy" id="2926319"/>
    <lineage>
        <taxon>Bacteria</taxon>
        <taxon>Bacillati</taxon>
        <taxon>Bacillota</taxon>
        <taxon>Erysipelotrichia</taxon>
        <taxon>Erysipelotrichales</taxon>
        <taxon>Erysipelotrichaceae</taxon>
        <taxon>Absicoccus</taxon>
    </lineage>
</organism>
<name>A0ABU4WJ17_9FIRM</name>
<dbReference type="Proteomes" id="UP001285244">
    <property type="component" value="Unassembled WGS sequence"/>
</dbReference>
<accession>A0ABU4WJ17</accession>
<evidence type="ECO:0000313" key="1">
    <source>
        <dbReference type="EMBL" id="MDX8416551.1"/>
    </source>
</evidence>